<evidence type="ECO:0000313" key="2">
    <source>
        <dbReference type="Proteomes" id="UP001234297"/>
    </source>
</evidence>
<protein>
    <submittedName>
        <fullName evidence="1">Uncharacterized protein</fullName>
    </submittedName>
</protein>
<evidence type="ECO:0000313" key="1">
    <source>
        <dbReference type="EMBL" id="KAJ8628012.1"/>
    </source>
</evidence>
<comment type="caution">
    <text evidence="1">The sequence shown here is derived from an EMBL/GenBank/DDBJ whole genome shotgun (WGS) entry which is preliminary data.</text>
</comment>
<keyword evidence="2" id="KW-1185">Reference proteome</keyword>
<organism evidence="1 2">
    <name type="scientific">Persea americana</name>
    <name type="common">Avocado</name>
    <dbReference type="NCBI Taxonomy" id="3435"/>
    <lineage>
        <taxon>Eukaryota</taxon>
        <taxon>Viridiplantae</taxon>
        <taxon>Streptophyta</taxon>
        <taxon>Embryophyta</taxon>
        <taxon>Tracheophyta</taxon>
        <taxon>Spermatophyta</taxon>
        <taxon>Magnoliopsida</taxon>
        <taxon>Magnoliidae</taxon>
        <taxon>Laurales</taxon>
        <taxon>Lauraceae</taxon>
        <taxon>Persea</taxon>
    </lineage>
</organism>
<dbReference type="EMBL" id="CM056814">
    <property type="protein sequence ID" value="KAJ8628012.1"/>
    <property type="molecule type" value="Genomic_DNA"/>
</dbReference>
<proteinExistence type="predicted"/>
<dbReference type="Proteomes" id="UP001234297">
    <property type="component" value="Chromosome 6"/>
</dbReference>
<name>A0ACC2L3S2_PERAE</name>
<gene>
    <name evidence="1" type="ORF">MRB53_021319</name>
</gene>
<sequence length="467" mass="50634">MAASETFLSIARRFQGKPSHSQLSLLLLLRSSSPSPPTRNRNLGFSNRWIPSPSFLLLHRSLCSSSSSSPSDPQPQAEAEAVDSARKASPSATIKPTSYAPKSADPPSSSDENPPTPPPPRRQRETGGAVFRQPEAAAEETAGVEPRTWTREDVRYVKDVPSISPVSYPTRVAPLPEDKVSGSAPEAEEGKEDQQLEIERRRIEADARLRRVFRTSEEEEIPFPTLVKTDKKKQKVVLDLQEAIREVKANAKRNFVETVEAHVKLGVDPRRGDQMVRGATTLPHGTGKVVRVAVFAEGAAADEARAAGADIVGGDELIEEIKNGGGKFNFDKCISTPTFMPRLGKIARILGPRGMMPNPKLGSVTNNVAGAVKEAKCGRIDFKIDKTAIVHVGLGKVNFSEELLRENVGAFVNALLLAKPVGLKKTSKYAGYVNSFTLCSTMGPGFPVSIQSLSLAADHYNKLQQLK</sequence>
<reference evidence="1 2" key="1">
    <citation type="journal article" date="2022" name="Hortic Res">
        <title>A haplotype resolved chromosomal level avocado genome allows analysis of novel avocado genes.</title>
        <authorList>
            <person name="Nath O."/>
            <person name="Fletcher S.J."/>
            <person name="Hayward A."/>
            <person name="Shaw L.M."/>
            <person name="Masouleh A.K."/>
            <person name="Furtado A."/>
            <person name="Henry R.J."/>
            <person name="Mitter N."/>
        </authorList>
    </citation>
    <scope>NUCLEOTIDE SEQUENCE [LARGE SCALE GENOMIC DNA]</scope>
    <source>
        <strain evidence="2">cv. Hass</strain>
    </source>
</reference>
<accession>A0ACC2L3S2</accession>